<evidence type="ECO:0000313" key="2">
    <source>
        <dbReference type="RefSeq" id="XP_013381573.1"/>
    </source>
</evidence>
<dbReference type="RefSeq" id="XP_013381573.1">
    <property type="nucleotide sequence ID" value="XM_013526119.1"/>
</dbReference>
<organism evidence="1 2">
    <name type="scientific">Lingula anatina</name>
    <name type="common">Brachiopod</name>
    <name type="synonym">Lingula unguis</name>
    <dbReference type="NCBI Taxonomy" id="7574"/>
    <lineage>
        <taxon>Eukaryota</taxon>
        <taxon>Metazoa</taxon>
        <taxon>Spiralia</taxon>
        <taxon>Lophotrochozoa</taxon>
        <taxon>Brachiopoda</taxon>
        <taxon>Linguliformea</taxon>
        <taxon>Lingulata</taxon>
        <taxon>Lingulida</taxon>
        <taxon>Linguloidea</taxon>
        <taxon>Lingulidae</taxon>
        <taxon>Lingula</taxon>
    </lineage>
</organism>
<dbReference type="KEGG" id="lak:106152508"/>
<dbReference type="Proteomes" id="UP000085678">
    <property type="component" value="Unplaced"/>
</dbReference>
<dbReference type="GeneID" id="106152508"/>
<evidence type="ECO:0000313" key="1">
    <source>
        <dbReference type="Proteomes" id="UP000085678"/>
    </source>
</evidence>
<accession>A0A1S3H6F2</accession>
<reference evidence="2" key="1">
    <citation type="submission" date="2025-08" db="UniProtKB">
        <authorList>
            <consortium name="RefSeq"/>
        </authorList>
    </citation>
    <scope>IDENTIFICATION</scope>
    <source>
        <tissue evidence="2">Gonads</tissue>
    </source>
</reference>
<proteinExistence type="predicted"/>
<dbReference type="InParanoid" id="A0A1S3H6F2"/>
<sequence>MINIVIVAGYCKEDKSSMKIVAVLITLVALVGLSTARLTIYPHPSETGDCPGNLVITKREGCDTVCAKTCAQPVVGICYFLCWRGCVCPEDRPIVLDEKNWTCGKLADCPAQ</sequence>
<name>A0A1S3H6F2_LINAN</name>
<keyword evidence="1" id="KW-1185">Reference proteome</keyword>
<protein>
    <submittedName>
        <fullName evidence="2">Uncharacterized protein LOC106152508</fullName>
    </submittedName>
</protein>
<dbReference type="AlphaFoldDB" id="A0A1S3H6F2"/>
<gene>
    <name evidence="2" type="primary">LOC106152508</name>
</gene>